<evidence type="ECO:0000259" key="10">
    <source>
        <dbReference type="PROSITE" id="PS51753"/>
    </source>
</evidence>
<feature type="domain" description="T-SNARE coiled-coil homology" evidence="8">
    <location>
        <begin position="588"/>
        <end position="650"/>
    </location>
</feature>
<dbReference type="InterPro" id="IPR004089">
    <property type="entry name" value="MCPsignal_dom"/>
</dbReference>
<organism evidence="11 12">
    <name type="scientific">Roseospira navarrensis</name>
    <dbReference type="NCBI Taxonomy" id="140058"/>
    <lineage>
        <taxon>Bacteria</taxon>
        <taxon>Pseudomonadati</taxon>
        <taxon>Pseudomonadota</taxon>
        <taxon>Alphaproteobacteria</taxon>
        <taxon>Rhodospirillales</taxon>
        <taxon>Rhodospirillaceae</taxon>
        <taxon>Roseospira</taxon>
    </lineage>
</organism>
<dbReference type="PROSITE" id="PS51753">
    <property type="entry name" value="HBM"/>
    <property type="match status" value="1"/>
</dbReference>
<evidence type="ECO:0000256" key="2">
    <source>
        <dbReference type="ARBA" id="ARBA00022519"/>
    </source>
</evidence>
<keyword evidence="6" id="KW-0472">Membrane</keyword>
<evidence type="ECO:0000256" key="4">
    <source>
        <dbReference type="ARBA" id="ARBA00029447"/>
    </source>
</evidence>
<dbReference type="SMART" id="SM00304">
    <property type="entry name" value="HAMP"/>
    <property type="match status" value="1"/>
</dbReference>
<dbReference type="GO" id="GO:0005886">
    <property type="term" value="C:plasma membrane"/>
    <property type="evidence" value="ECO:0007669"/>
    <property type="project" value="UniProtKB-SubCell"/>
</dbReference>
<reference evidence="11 12" key="1">
    <citation type="submission" date="2019-10" db="EMBL/GenBank/DDBJ databases">
        <title>Draft whole-genome sequence of the purple nonsulfur photosynthetic bacterium Roseospira navarrensis DSM 15114.</title>
        <authorList>
            <person name="Kyndt J.A."/>
            <person name="Meyer T.E."/>
        </authorList>
    </citation>
    <scope>NUCLEOTIDE SEQUENCE [LARGE SCALE GENOMIC DNA]</scope>
    <source>
        <strain evidence="11 12">DSM 15114</strain>
    </source>
</reference>
<dbReference type="Gene3D" id="6.10.340.10">
    <property type="match status" value="1"/>
</dbReference>
<protein>
    <submittedName>
        <fullName evidence="11">HAMP domain-containing protein</fullName>
    </submittedName>
</protein>
<dbReference type="Pfam" id="PF00672">
    <property type="entry name" value="HAMP"/>
    <property type="match status" value="1"/>
</dbReference>
<keyword evidence="2" id="KW-0997">Cell inner membrane</keyword>
<dbReference type="InterPro" id="IPR032255">
    <property type="entry name" value="HBM"/>
</dbReference>
<dbReference type="GO" id="GO:0007165">
    <property type="term" value="P:signal transduction"/>
    <property type="evidence" value="ECO:0007669"/>
    <property type="project" value="UniProtKB-KW"/>
</dbReference>
<dbReference type="SMART" id="SM01358">
    <property type="entry name" value="HBM"/>
    <property type="match status" value="1"/>
</dbReference>
<comment type="caution">
    <text evidence="11">The sequence shown here is derived from an EMBL/GenBank/DDBJ whole genome shotgun (WGS) entry which is preliminary data.</text>
</comment>
<dbReference type="Proteomes" id="UP000434582">
    <property type="component" value="Unassembled WGS sequence"/>
</dbReference>
<feature type="domain" description="HBM" evidence="10">
    <location>
        <begin position="70"/>
        <end position="309"/>
    </location>
</feature>
<feature type="transmembrane region" description="Helical" evidence="6">
    <location>
        <begin position="36"/>
        <end position="59"/>
    </location>
</feature>
<keyword evidence="6" id="KW-1133">Transmembrane helix</keyword>
<keyword evidence="2" id="KW-1003">Cell membrane</keyword>
<feature type="domain" description="Methyl-accepting transducer" evidence="7">
    <location>
        <begin position="422"/>
        <end position="665"/>
    </location>
</feature>
<evidence type="ECO:0000256" key="6">
    <source>
        <dbReference type="SAM" id="Phobius"/>
    </source>
</evidence>
<dbReference type="SMART" id="SM00283">
    <property type="entry name" value="MA"/>
    <property type="match status" value="1"/>
</dbReference>
<dbReference type="Pfam" id="PF16591">
    <property type="entry name" value="HBM"/>
    <property type="match status" value="1"/>
</dbReference>
<evidence type="ECO:0000256" key="5">
    <source>
        <dbReference type="PROSITE-ProRule" id="PRU00284"/>
    </source>
</evidence>
<dbReference type="PROSITE" id="PS50885">
    <property type="entry name" value="HAMP"/>
    <property type="match status" value="1"/>
</dbReference>
<dbReference type="Gene3D" id="1.20.1440.210">
    <property type="match status" value="1"/>
</dbReference>
<dbReference type="PROSITE" id="PS50111">
    <property type="entry name" value="CHEMOTAXIS_TRANSDUC_2"/>
    <property type="match status" value="1"/>
</dbReference>
<dbReference type="PROSITE" id="PS50192">
    <property type="entry name" value="T_SNARE"/>
    <property type="match status" value="1"/>
</dbReference>
<comment type="similarity">
    <text evidence="4">Belongs to the methyl-accepting chemotaxis (MCP) protein family.</text>
</comment>
<evidence type="ECO:0000313" key="12">
    <source>
        <dbReference type="Proteomes" id="UP000434582"/>
    </source>
</evidence>
<dbReference type="AlphaFoldDB" id="A0A7X1ZHS3"/>
<evidence type="ECO:0000259" key="7">
    <source>
        <dbReference type="PROSITE" id="PS50111"/>
    </source>
</evidence>
<comment type="subcellular location">
    <subcellularLocation>
        <location evidence="1">Cell inner membrane</location>
        <topology evidence="1">Multi-pass membrane protein</topology>
    </subcellularLocation>
</comment>
<dbReference type="Pfam" id="PF00015">
    <property type="entry name" value="MCPsignal"/>
    <property type="match status" value="1"/>
</dbReference>
<evidence type="ECO:0000256" key="3">
    <source>
        <dbReference type="ARBA" id="ARBA00023224"/>
    </source>
</evidence>
<dbReference type="InterPro" id="IPR000727">
    <property type="entry name" value="T_SNARE_dom"/>
</dbReference>
<keyword evidence="12" id="KW-1185">Reference proteome</keyword>
<keyword evidence="6" id="KW-0812">Transmembrane</keyword>
<dbReference type="CDD" id="cd06225">
    <property type="entry name" value="HAMP"/>
    <property type="match status" value="1"/>
</dbReference>
<accession>A0A7X1ZHS3</accession>
<keyword evidence="3 5" id="KW-0807">Transducer</keyword>
<dbReference type="PANTHER" id="PTHR32089">
    <property type="entry name" value="METHYL-ACCEPTING CHEMOTAXIS PROTEIN MCPB"/>
    <property type="match status" value="1"/>
</dbReference>
<evidence type="ECO:0000256" key="1">
    <source>
        <dbReference type="ARBA" id="ARBA00004429"/>
    </source>
</evidence>
<dbReference type="SUPFAM" id="SSF58104">
    <property type="entry name" value="Methyl-accepting chemotaxis protein (MCP) signaling domain"/>
    <property type="match status" value="1"/>
</dbReference>
<proteinExistence type="inferred from homology"/>
<dbReference type="EMBL" id="WIVE01000110">
    <property type="protein sequence ID" value="MQX38493.1"/>
    <property type="molecule type" value="Genomic_DNA"/>
</dbReference>
<dbReference type="PANTHER" id="PTHR32089:SF112">
    <property type="entry name" value="LYSOZYME-LIKE PROTEIN-RELATED"/>
    <property type="match status" value="1"/>
</dbReference>
<dbReference type="OrthoDB" id="3378718at2"/>
<dbReference type="InterPro" id="IPR003660">
    <property type="entry name" value="HAMP_dom"/>
</dbReference>
<dbReference type="Gene3D" id="1.10.287.950">
    <property type="entry name" value="Methyl-accepting chemotaxis protein"/>
    <property type="match status" value="1"/>
</dbReference>
<evidence type="ECO:0000313" key="11">
    <source>
        <dbReference type="EMBL" id="MQX38493.1"/>
    </source>
</evidence>
<sequence>MTAPDLRRAGCVGGRQAALRRGGHTMLKSIRIGTKLYIGFGISLGLMVVLGIASTIQLFSVDTRVNQYRSVATAAHTVGELQANFLQARLDVKNFMIDGNPAHTESASRHFALARAANQASRDATDDPEVLALLADLDRQIDAYEAAFLEVTVLDTRREDLVTLMRAVGPAIEAALAAVMKEADAAGDIQATYRAGVVLQHLLQARIHASRFVATGNPDQSARALQDLESIDAAVPALLAALDDPQMRARVEAAVGQDEQYHEAFVELIDVITARDGLMRDTLDVIGPTIVSAIEGFNETAKEARDTLGPQAVALIGQTILVTIVIAAVAVILGVLAAWVIGAGITHPIRAMTDAMRRLADRDYGVTIPAQDHGDEIGDMAKTVQVFKDSMETADRLAAEQAEEVRQREARAERIAALNTRFDERVHGVLKAVAEATTQLQGASESMAAIAEQTTSQATTVASASEEASSNVQTVASAAEELAASIHEIGRQVQQTNDIANNAAAEADRTTGVVSGLAEASQKIGEVVNLITDIADQTNLLALNATIEAARAGDAGKGFAVVANEVKSLANQTARATEDIGRQIGAVQTETRTAVEAIRSIAEIIGTINEATTAIASAVEEQNAATAEISRNVQQASHGTSEVSHTITGVSQAAQEAGVAASSVLEATGTLRSQSTTLRTMVEEFLADVRAA</sequence>
<gene>
    <name evidence="11" type="ORF">GHC57_18425</name>
</gene>
<name>A0A7X1ZHS3_9PROT</name>
<feature type="transmembrane region" description="Helical" evidence="6">
    <location>
        <begin position="320"/>
        <end position="342"/>
    </location>
</feature>
<evidence type="ECO:0000259" key="8">
    <source>
        <dbReference type="PROSITE" id="PS50192"/>
    </source>
</evidence>
<evidence type="ECO:0000259" key="9">
    <source>
        <dbReference type="PROSITE" id="PS50885"/>
    </source>
</evidence>
<feature type="domain" description="HAMP" evidence="9">
    <location>
        <begin position="343"/>
        <end position="396"/>
    </location>
</feature>